<dbReference type="GO" id="GO:0008270">
    <property type="term" value="F:zinc ion binding"/>
    <property type="evidence" value="ECO:0007669"/>
    <property type="project" value="UniProtKB-KW"/>
</dbReference>
<dbReference type="Gene3D" id="3.30.420.10">
    <property type="entry name" value="Ribonuclease H-like superfamily/Ribonuclease H"/>
    <property type="match status" value="1"/>
</dbReference>
<dbReference type="InterPro" id="IPR002156">
    <property type="entry name" value="RNaseH_domain"/>
</dbReference>
<accession>A0A1F5AD30</accession>
<evidence type="ECO:0000313" key="7">
    <source>
        <dbReference type="EMBL" id="OGD15767.1"/>
    </source>
</evidence>
<dbReference type="STRING" id="1797291.A2V47_01235"/>
<dbReference type="GO" id="GO:0003676">
    <property type="term" value="F:nucleic acid binding"/>
    <property type="evidence" value="ECO:0007669"/>
    <property type="project" value="InterPro"/>
</dbReference>
<dbReference type="CDD" id="cd12165">
    <property type="entry name" value="2-Hacid_dh_6"/>
    <property type="match status" value="1"/>
</dbReference>
<evidence type="ECO:0000256" key="3">
    <source>
        <dbReference type="ARBA" id="ARBA00023027"/>
    </source>
</evidence>
<dbReference type="CDD" id="cd09279">
    <property type="entry name" value="RNase_HI_like"/>
    <property type="match status" value="1"/>
</dbReference>
<dbReference type="Pfam" id="PF02826">
    <property type="entry name" value="2-Hacid_dh_C"/>
    <property type="match status" value="1"/>
</dbReference>
<dbReference type="PANTHER" id="PTHR43761:SF1">
    <property type="entry name" value="D-ISOMER SPECIFIC 2-HYDROXYACID DEHYDROGENASE CATALYTIC DOMAIN-CONTAINING PROTEIN-RELATED"/>
    <property type="match status" value="1"/>
</dbReference>
<comment type="caution">
    <text evidence="7">The sequence shown here is derived from an EMBL/GenBank/DDBJ whole genome shotgun (WGS) entry which is preliminary data.</text>
</comment>
<evidence type="ECO:0000256" key="2">
    <source>
        <dbReference type="ARBA" id="ARBA00023002"/>
    </source>
</evidence>
<proteinExistence type="inferred from homology"/>
<gene>
    <name evidence="7" type="ORF">A2V47_01235</name>
</gene>
<evidence type="ECO:0000259" key="6">
    <source>
        <dbReference type="PROSITE" id="PS50966"/>
    </source>
</evidence>
<comment type="similarity">
    <text evidence="1">Belongs to the D-isomer specific 2-hydroxyacid dehydrogenase family.</text>
</comment>
<sequence length="549" mass="62971">MSKVLMKVDGACYPNPGNMAIGIVIYKDGKLFKKISEAIGYGTNNVAEYKALIRGLEEVKEINPERVDIYCDSQLLVKQLNKKYKVRNKGIVPLFIRVEEIIRTIPGKVYFIWNRRDDNTMADGLAKRALTEEEISKREQSVKDLKVEQKDDYFLVSSSKPGKYYKVDINIPQCECIDFLRRARKLKLECKHIMAVRNFLQESGRKRETKNRPEMKILILSKMVKPQVWEKVFDELNEKAKLNLEFIISKKDERETIEKYLKEVEAVIGGTFSKEDLEQAKKLKLIQIPFAGVDKLDFSLYKNYPDIFICNIHTNKFAVAEHAFALILALAKNIVINDRDLRLGKWHGFPAKEPTVQLQGKSLGIVGLGSIGWEIAKIGHTLGMKVFALKRKIEERDLKKKNILEFLGEKKDLAEVIKESDFIVAAVPLTKETRGLIGKEELKLMKGKYLINISRGVVIDEEALFKSLKEGNLTGAAIDTWYQYPSSEQREVLPSKYDFNKLANVVMSPHTAGYTDRALEENIKSVFDNIVKIYYGEEPESRIDPELEY</sequence>
<protein>
    <recommendedName>
        <fullName evidence="9">Reverse transcriptase-like protein</fullName>
    </recommendedName>
</protein>
<dbReference type="SUPFAM" id="SSF52283">
    <property type="entry name" value="Formate/glycerate dehydrogenase catalytic domain-like"/>
    <property type="match status" value="1"/>
</dbReference>
<keyword evidence="4" id="KW-0479">Metal-binding</keyword>
<name>A0A1F5AD30_9BACT</name>
<evidence type="ECO:0000313" key="8">
    <source>
        <dbReference type="Proteomes" id="UP000177701"/>
    </source>
</evidence>
<dbReference type="InterPro" id="IPR036397">
    <property type="entry name" value="RNaseH_sf"/>
</dbReference>
<organism evidence="7 8">
    <name type="scientific">Candidatus Sediminicultor quintus</name>
    <dbReference type="NCBI Taxonomy" id="1797291"/>
    <lineage>
        <taxon>Bacteria</taxon>
        <taxon>Pseudomonadati</taxon>
        <taxon>Atribacterota</taxon>
        <taxon>Candidatus Phoenicimicrobiia</taxon>
        <taxon>Candidatus Pheonicimicrobiales</taxon>
        <taxon>Candidatus Phoenicimicrobiaceae</taxon>
        <taxon>Candidatus Sediminicultor</taxon>
    </lineage>
</organism>
<dbReference type="AlphaFoldDB" id="A0A1F5AD30"/>
<evidence type="ECO:0008006" key="9">
    <source>
        <dbReference type="Google" id="ProtNLM"/>
    </source>
</evidence>
<dbReference type="Pfam" id="PF13456">
    <property type="entry name" value="RVT_3"/>
    <property type="match status" value="1"/>
</dbReference>
<dbReference type="InterPro" id="IPR036291">
    <property type="entry name" value="NAD(P)-bd_dom_sf"/>
</dbReference>
<feature type="domain" description="SWIM-type" evidence="6">
    <location>
        <begin position="165"/>
        <end position="201"/>
    </location>
</feature>
<dbReference type="InterPro" id="IPR012337">
    <property type="entry name" value="RNaseH-like_sf"/>
</dbReference>
<dbReference type="PANTHER" id="PTHR43761">
    <property type="entry name" value="D-ISOMER SPECIFIC 2-HYDROXYACID DEHYDROGENASE FAMILY PROTEIN (AFU_ORTHOLOGUE AFUA_1G13630)"/>
    <property type="match status" value="1"/>
</dbReference>
<dbReference type="PROSITE" id="PS50966">
    <property type="entry name" value="ZF_SWIM"/>
    <property type="match status" value="1"/>
</dbReference>
<dbReference type="GO" id="GO:0051287">
    <property type="term" value="F:NAD binding"/>
    <property type="evidence" value="ECO:0007669"/>
    <property type="project" value="InterPro"/>
</dbReference>
<dbReference type="InterPro" id="IPR006139">
    <property type="entry name" value="D-isomer_2_OHA_DH_cat_dom"/>
</dbReference>
<keyword evidence="4" id="KW-0862">Zinc</keyword>
<evidence type="ECO:0000259" key="5">
    <source>
        <dbReference type="PROSITE" id="PS50879"/>
    </source>
</evidence>
<dbReference type="EMBL" id="MEYH01000048">
    <property type="protein sequence ID" value="OGD15767.1"/>
    <property type="molecule type" value="Genomic_DNA"/>
</dbReference>
<keyword evidence="4" id="KW-0863">Zinc-finger</keyword>
<dbReference type="Pfam" id="PF00389">
    <property type="entry name" value="2-Hacid_dh"/>
    <property type="match status" value="1"/>
</dbReference>
<dbReference type="InterPro" id="IPR007527">
    <property type="entry name" value="Znf_SWIM"/>
</dbReference>
<dbReference type="Gene3D" id="3.40.50.720">
    <property type="entry name" value="NAD(P)-binding Rossmann-like Domain"/>
    <property type="match status" value="2"/>
</dbReference>
<reference evidence="7 8" key="1">
    <citation type="journal article" date="2016" name="Nat. Commun.">
        <title>Thousands of microbial genomes shed light on interconnected biogeochemical processes in an aquifer system.</title>
        <authorList>
            <person name="Anantharaman K."/>
            <person name="Brown C.T."/>
            <person name="Hug L.A."/>
            <person name="Sharon I."/>
            <person name="Castelle C.J."/>
            <person name="Probst A.J."/>
            <person name="Thomas B.C."/>
            <person name="Singh A."/>
            <person name="Wilkins M.J."/>
            <person name="Karaoz U."/>
            <person name="Brodie E.L."/>
            <person name="Williams K.H."/>
            <person name="Hubbard S.S."/>
            <person name="Banfield J.F."/>
        </authorList>
    </citation>
    <scope>NUCLEOTIDE SEQUENCE [LARGE SCALE GENOMIC DNA]</scope>
</reference>
<feature type="domain" description="RNase H type-1" evidence="5">
    <location>
        <begin position="1"/>
        <end position="135"/>
    </location>
</feature>
<evidence type="ECO:0000256" key="1">
    <source>
        <dbReference type="ARBA" id="ARBA00005854"/>
    </source>
</evidence>
<dbReference type="GO" id="GO:0004523">
    <property type="term" value="F:RNA-DNA hybrid ribonuclease activity"/>
    <property type="evidence" value="ECO:0007669"/>
    <property type="project" value="InterPro"/>
</dbReference>
<dbReference type="GO" id="GO:0016616">
    <property type="term" value="F:oxidoreductase activity, acting on the CH-OH group of donors, NAD or NADP as acceptor"/>
    <property type="evidence" value="ECO:0007669"/>
    <property type="project" value="InterPro"/>
</dbReference>
<dbReference type="PROSITE" id="PS50879">
    <property type="entry name" value="RNASE_H_1"/>
    <property type="match status" value="1"/>
</dbReference>
<keyword evidence="2" id="KW-0560">Oxidoreductase</keyword>
<keyword evidence="3" id="KW-0520">NAD</keyword>
<dbReference type="SUPFAM" id="SSF53098">
    <property type="entry name" value="Ribonuclease H-like"/>
    <property type="match status" value="1"/>
</dbReference>
<dbReference type="InterPro" id="IPR050418">
    <property type="entry name" value="D-iso_2-hydroxyacid_DH_PdxB"/>
</dbReference>
<dbReference type="Proteomes" id="UP000177701">
    <property type="component" value="Unassembled WGS sequence"/>
</dbReference>
<dbReference type="InterPro" id="IPR006140">
    <property type="entry name" value="D-isomer_DH_NAD-bd"/>
</dbReference>
<dbReference type="SUPFAM" id="SSF51735">
    <property type="entry name" value="NAD(P)-binding Rossmann-fold domains"/>
    <property type="match status" value="1"/>
</dbReference>
<evidence type="ECO:0000256" key="4">
    <source>
        <dbReference type="PROSITE-ProRule" id="PRU00325"/>
    </source>
</evidence>